<dbReference type="STRING" id="153496.A0U89_04690"/>
<evidence type="ECO:0000313" key="3">
    <source>
        <dbReference type="Proteomes" id="UP000179145"/>
    </source>
</evidence>
<dbReference type="AlphaFoldDB" id="A0A1D8USE2"/>
<dbReference type="KEGG" id="kba:A0U89_04690"/>
<feature type="transmembrane region" description="Helical" evidence="1">
    <location>
        <begin position="17"/>
        <end position="33"/>
    </location>
</feature>
<evidence type="ECO:0000256" key="1">
    <source>
        <dbReference type="SAM" id="Phobius"/>
    </source>
</evidence>
<organism evidence="2 3">
    <name type="scientific">Kozakia baliensis</name>
    <dbReference type="NCBI Taxonomy" id="153496"/>
    <lineage>
        <taxon>Bacteria</taxon>
        <taxon>Pseudomonadati</taxon>
        <taxon>Pseudomonadota</taxon>
        <taxon>Alphaproteobacteria</taxon>
        <taxon>Acetobacterales</taxon>
        <taxon>Acetobacteraceae</taxon>
        <taxon>Kozakia</taxon>
    </lineage>
</organism>
<accession>A0A1D8USE2</accession>
<dbReference type="Pfam" id="PF11162">
    <property type="entry name" value="DUF2946"/>
    <property type="match status" value="1"/>
</dbReference>
<sequence length="166" mass="17724">MANTACFAPLGSSISRWLLVLLILLGFSGQLLIQNQAMPGEMPRATILRLTGIDIAHGQAIHQSCHHVANKPMQGMTHAMMACNRHKPSSSHHHHDGSCPLCPLLQLSINLLSSSFFISSVTVALIGLYRRPIQPRAPPVSWSIVAAPRGPPALCASPGLAGFSLI</sequence>
<name>A0A1D8USE2_9PROT</name>
<dbReference type="Proteomes" id="UP000179145">
    <property type="component" value="Chromosome"/>
</dbReference>
<evidence type="ECO:0008006" key="4">
    <source>
        <dbReference type="Google" id="ProtNLM"/>
    </source>
</evidence>
<dbReference type="InterPro" id="IPR021333">
    <property type="entry name" value="DUF2946"/>
</dbReference>
<keyword evidence="1" id="KW-0812">Transmembrane</keyword>
<dbReference type="OrthoDB" id="7277308at2"/>
<dbReference type="EMBL" id="CP014674">
    <property type="protein sequence ID" value="AOX16536.1"/>
    <property type="molecule type" value="Genomic_DNA"/>
</dbReference>
<proteinExistence type="predicted"/>
<keyword evidence="3" id="KW-1185">Reference proteome</keyword>
<keyword evidence="1" id="KW-0472">Membrane</keyword>
<evidence type="ECO:0000313" key="2">
    <source>
        <dbReference type="EMBL" id="AOX16536.1"/>
    </source>
</evidence>
<keyword evidence="1" id="KW-1133">Transmembrane helix</keyword>
<reference evidence="2 3" key="1">
    <citation type="journal article" date="2016" name="Microb. Cell Fact.">
        <title>Dissection of exopolysaccharide biosynthesis in Kozakia baliensis.</title>
        <authorList>
            <person name="Brandt J.U."/>
            <person name="Jakob F."/>
            <person name="Behr J."/>
            <person name="Geissler A.J."/>
            <person name="Vogel R.F."/>
        </authorList>
    </citation>
    <scope>NUCLEOTIDE SEQUENCE [LARGE SCALE GENOMIC DNA]</scope>
    <source>
        <strain evidence="2 3">DSM 14400</strain>
    </source>
</reference>
<protein>
    <recommendedName>
        <fullName evidence="4">DUF2946 domain-containing protein</fullName>
    </recommendedName>
</protein>
<gene>
    <name evidence="2" type="ORF">A0U89_04690</name>
</gene>
<dbReference type="RefSeq" id="WP_070402285.1">
    <property type="nucleotide sequence ID" value="NZ_BJVW01000031.1"/>
</dbReference>
<feature type="transmembrane region" description="Helical" evidence="1">
    <location>
        <begin position="107"/>
        <end position="129"/>
    </location>
</feature>